<protein>
    <recommendedName>
        <fullName evidence="4">G-protein coupled receptors family 1 profile domain-containing protein</fullName>
    </recommendedName>
</protein>
<evidence type="ECO:0000313" key="3">
    <source>
        <dbReference type="Proteomes" id="UP001527925"/>
    </source>
</evidence>
<evidence type="ECO:0000313" key="2">
    <source>
        <dbReference type="EMBL" id="KAL2913901.1"/>
    </source>
</evidence>
<evidence type="ECO:0000256" key="1">
    <source>
        <dbReference type="SAM" id="Phobius"/>
    </source>
</evidence>
<dbReference type="Proteomes" id="UP001527925">
    <property type="component" value="Unassembled WGS sequence"/>
</dbReference>
<feature type="transmembrane region" description="Helical" evidence="1">
    <location>
        <begin position="338"/>
        <end position="364"/>
    </location>
</feature>
<proteinExistence type="predicted"/>
<keyword evidence="1" id="KW-0812">Transmembrane</keyword>
<evidence type="ECO:0008006" key="4">
    <source>
        <dbReference type="Google" id="ProtNLM"/>
    </source>
</evidence>
<keyword evidence="1" id="KW-0472">Membrane</keyword>
<feature type="transmembrane region" description="Helical" evidence="1">
    <location>
        <begin position="234"/>
        <end position="254"/>
    </location>
</feature>
<keyword evidence="3" id="KW-1185">Reference proteome</keyword>
<comment type="caution">
    <text evidence="2">The sequence shown here is derived from an EMBL/GenBank/DDBJ whole genome shotgun (WGS) entry which is preliminary data.</text>
</comment>
<dbReference type="EMBL" id="JADGIZ020000040">
    <property type="protein sequence ID" value="KAL2913901.1"/>
    <property type="molecule type" value="Genomic_DNA"/>
</dbReference>
<feature type="transmembrane region" description="Helical" evidence="1">
    <location>
        <begin position="55"/>
        <end position="79"/>
    </location>
</feature>
<name>A0ABR4N2Z8_9FUNG</name>
<feature type="transmembrane region" description="Helical" evidence="1">
    <location>
        <begin position="85"/>
        <end position="104"/>
    </location>
</feature>
<accession>A0ABR4N2Z8</accession>
<keyword evidence="1" id="KW-1133">Transmembrane helix</keyword>
<sequence length="412" mass="44898">MGWFFETDQNLELARPRFIYPIEYAALTCDIVSLALTLANNAFLIVKIRRASAPVLLIALLVASLAATVLIISHMTMLYLAPTPAALSFTMWGSIISQIIVLLVETEAIQRFVFNFNTRIMLALRAANAVLYQTSASVWSTYIGVFDVSSSIFTAWRIHQLSRANVQNLARFGTTTSASSALSSGLSSPQSVDAQPGLPTSAQIRRQYAASVRTAIISHGAARSQWYQATNTTWNIYVGVFDFATSIFTAWRIFQLSRRTMQMLVVNNTATSAPSAADQTPAHAVRESNASDVRLHYASRVRMTIISLVLFFIVITIACVFSIENAGYRSAPLSIKNLLYAIATLQVTLGLAGPHVAFISVMFYNMTQMVLASHGRASAVNVSKNAKKATKSATNEVVRSASRMASMAAPDV</sequence>
<feature type="transmembrane region" description="Helical" evidence="1">
    <location>
        <begin position="24"/>
        <end position="43"/>
    </location>
</feature>
<feature type="transmembrane region" description="Helical" evidence="1">
    <location>
        <begin position="304"/>
        <end position="323"/>
    </location>
</feature>
<gene>
    <name evidence="2" type="ORF">HK105_206635</name>
</gene>
<organism evidence="2 3">
    <name type="scientific">Polyrhizophydium stewartii</name>
    <dbReference type="NCBI Taxonomy" id="2732419"/>
    <lineage>
        <taxon>Eukaryota</taxon>
        <taxon>Fungi</taxon>
        <taxon>Fungi incertae sedis</taxon>
        <taxon>Chytridiomycota</taxon>
        <taxon>Chytridiomycota incertae sedis</taxon>
        <taxon>Chytridiomycetes</taxon>
        <taxon>Rhizophydiales</taxon>
        <taxon>Rhizophydiales incertae sedis</taxon>
        <taxon>Polyrhizophydium</taxon>
    </lineage>
</organism>
<reference evidence="2 3" key="1">
    <citation type="submission" date="2023-09" db="EMBL/GenBank/DDBJ databases">
        <title>Pangenome analysis of Batrachochytrium dendrobatidis and related Chytrids.</title>
        <authorList>
            <person name="Yacoub M.N."/>
            <person name="Stajich J.E."/>
            <person name="James T.Y."/>
        </authorList>
    </citation>
    <scope>NUCLEOTIDE SEQUENCE [LARGE SCALE GENOMIC DNA]</scope>
    <source>
        <strain evidence="2 3">JEL0888</strain>
    </source>
</reference>